<evidence type="ECO:0008006" key="3">
    <source>
        <dbReference type="Google" id="ProtNLM"/>
    </source>
</evidence>
<keyword evidence="1" id="KW-0472">Membrane</keyword>
<organism evidence="2">
    <name type="scientific">hydrothermal vent metagenome</name>
    <dbReference type="NCBI Taxonomy" id="652676"/>
    <lineage>
        <taxon>unclassified sequences</taxon>
        <taxon>metagenomes</taxon>
        <taxon>ecological metagenomes</taxon>
    </lineage>
</organism>
<dbReference type="EMBL" id="UOFE01000035">
    <property type="protein sequence ID" value="VAW53711.1"/>
    <property type="molecule type" value="Genomic_DNA"/>
</dbReference>
<evidence type="ECO:0000313" key="2">
    <source>
        <dbReference type="EMBL" id="VAW53711.1"/>
    </source>
</evidence>
<proteinExistence type="predicted"/>
<keyword evidence="1" id="KW-1133">Transmembrane helix</keyword>
<evidence type="ECO:0000256" key="1">
    <source>
        <dbReference type="SAM" id="Phobius"/>
    </source>
</evidence>
<dbReference type="InterPro" id="IPR022472">
    <property type="entry name" value="VPLPA-CTERM"/>
</dbReference>
<accession>A0A3B0WEK0</accession>
<feature type="transmembrane region" description="Helical" evidence="1">
    <location>
        <begin position="154"/>
        <end position="176"/>
    </location>
</feature>
<dbReference type="AlphaFoldDB" id="A0A3B0WEK0"/>
<protein>
    <recommendedName>
        <fullName evidence="3">PEP-CTERM protein-sorting domain-containing protein</fullName>
    </recommendedName>
</protein>
<sequence length="180" mass="18135">MKIKQRLKLLVLSAILLIPGVSSAEIIKPALDIQNFAGDSGVTLTGTTFDIDSTVFTIVTDGAPIDIDDVNFLLTSVGSFLGGTGIFSGSFTVGGGLLTGTFTDLTVLDFGGGDGTFGGDVTYTGGSLQGSLVGGRIEGGFSGYDVAAKLGEVAVVPVPAAVWLFGSGLLGLVGIARRKA</sequence>
<dbReference type="NCBIfam" id="TIGR03370">
    <property type="entry name" value="VPLPA-CTERM"/>
    <property type="match status" value="1"/>
</dbReference>
<reference evidence="2" key="1">
    <citation type="submission" date="2018-06" db="EMBL/GenBank/DDBJ databases">
        <authorList>
            <person name="Zhirakovskaya E."/>
        </authorList>
    </citation>
    <scope>NUCLEOTIDE SEQUENCE</scope>
</reference>
<gene>
    <name evidence="2" type="ORF">MNBD_GAMMA05-1214</name>
</gene>
<name>A0A3B0WEK0_9ZZZZ</name>
<keyword evidence="1" id="KW-0812">Transmembrane</keyword>